<evidence type="ECO:0000256" key="5">
    <source>
        <dbReference type="ARBA" id="ARBA00023136"/>
    </source>
</evidence>
<dbReference type="CTD" id="1439"/>
<dbReference type="PROSITE" id="PS01355">
    <property type="entry name" value="HEMATOPO_REC_S_F1"/>
    <property type="match status" value="1"/>
</dbReference>
<evidence type="ECO:0000256" key="7">
    <source>
        <dbReference type="ARBA" id="ARBA00023170"/>
    </source>
</evidence>
<reference evidence="13" key="2">
    <citation type="journal article" date="2020" name="Biotechnol. Bioeng.">
        <title>Chromosome-scale scaffolds for the Chinese hamster reference genome assembly to facilitate the study of the CHO epigenome.</title>
        <authorList>
            <person name="Hilliard W."/>
            <person name="MacDonald M."/>
            <person name="Lee K.H."/>
        </authorList>
    </citation>
    <scope>NUCLEOTIDE SEQUENCE [LARGE SCALE GENOMIC DNA]</scope>
    <source>
        <strain evidence="13">17A/GY</strain>
    </source>
</reference>
<evidence type="ECO:0000256" key="1">
    <source>
        <dbReference type="ARBA" id="ARBA00004479"/>
    </source>
</evidence>
<evidence type="ECO:0000256" key="6">
    <source>
        <dbReference type="ARBA" id="ARBA00023157"/>
    </source>
</evidence>
<feature type="region of interest" description="Disordered" evidence="9">
    <location>
        <begin position="747"/>
        <end position="808"/>
    </location>
</feature>
<feature type="region of interest" description="Disordered" evidence="9">
    <location>
        <begin position="543"/>
        <end position="585"/>
    </location>
</feature>
<dbReference type="CDD" id="cd00063">
    <property type="entry name" value="FN3"/>
    <property type="match status" value="1"/>
</dbReference>
<dbReference type="Pfam" id="PF21460">
    <property type="entry name" value="IL3Rb_N"/>
    <property type="match status" value="1"/>
</dbReference>
<dbReference type="OrthoDB" id="8906725at2759"/>
<keyword evidence="3 11" id="KW-0732">Signal</keyword>
<keyword evidence="5 10" id="KW-0472">Membrane</keyword>
<dbReference type="SUPFAM" id="SSF49265">
    <property type="entry name" value="Fibronectin type III"/>
    <property type="match status" value="4"/>
</dbReference>
<evidence type="ECO:0000256" key="4">
    <source>
        <dbReference type="ARBA" id="ARBA00022989"/>
    </source>
</evidence>
<keyword evidence="7 14" id="KW-0675">Receptor</keyword>
<keyword evidence="13" id="KW-1185">Reference proteome</keyword>
<organism evidence="13 14">
    <name type="scientific">Cricetulus griseus</name>
    <name type="common">Chinese hamster</name>
    <name type="synonym">Cricetulus barabensis griseus</name>
    <dbReference type="NCBI Taxonomy" id="10029"/>
    <lineage>
        <taxon>Eukaryota</taxon>
        <taxon>Metazoa</taxon>
        <taxon>Chordata</taxon>
        <taxon>Craniata</taxon>
        <taxon>Vertebrata</taxon>
        <taxon>Euteleostomi</taxon>
        <taxon>Mammalia</taxon>
        <taxon>Eutheria</taxon>
        <taxon>Euarchontoglires</taxon>
        <taxon>Glires</taxon>
        <taxon>Rodentia</taxon>
        <taxon>Myomorpha</taxon>
        <taxon>Muroidea</taxon>
        <taxon>Cricetidae</taxon>
        <taxon>Cricetinae</taxon>
        <taxon>Cricetulus</taxon>
    </lineage>
</organism>
<evidence type="ECO:0000256" key="11">
    <source>
        <dbReference type="SAM" id="SignalP"/>
    </source>
</evidence>
<reference evidence="14" key="3">
    <citation type="submission" date="2025-08" db="UniProtKB">
        <authorList>
            <consortium name="RefSeq"/>
        </authorList>
    </citation>
    <scope>IDENTIFICATION</scope>
    <source>
        <strain evidence="14">17A/GY</strain>
        <tissue evidence="14">Liver</tissue>
    </source>
</reference>
<dbReference type="RefSeq" id="XP_035295072.1">
    <property type="nucleotide sequence ID" value="XM_035439181.1"/>
</dbReference>
<dbReference type="Proteomes" id="UP001108280">
    <property type="component" value="Chromosome 2"/>
</dbReference>
<dbReference type="AlphaFoldDB" id="A0A9J7GQN8"/>
<dbReference type="InterPro" id="IPR036116">
    <property type="entry name" value="FN3_sf"/>
</dbReference>
<feature type="compositionally biased region" description="Pro residues" evidence="9">
    <location>
        <begin position="749"/>
        <end position="758"/>
    </location>
</feature>
<name>A0A9J7GQN8_CRIGR</name>
<dbReference type="GO" id="GO:0009897">
    <property type="term" value="C:external side of plasma membrane"/>
    <property type="evidence" value="ECO:0007669"/>
    <property type="project" value="TreeGrafter"/>
</dbReference>
<comment type="subcellular location">
    <subcellularLocation>
        <location evidence="1">Membrane</location>
        <topology evidence="1">Single-pass type I membrane protein</topology>
    </subcellularLocation>
</comment>
<evidence type="ECO:0000313" key="14">
    <source>
        <dbReference type="RefSeq" id="XP_035295072.1"/>
    </source>
</evidence>
<accession>A0A9J7GQN8</accession>
<dbReference type="InterPro" id="IPR015152">
    <property type="entry name" value="Growth/epo_recpt_lig-bind"/>
</dbReference>
<feature type="signal peptide" evidence="11">
    <location>
        <begin position="1"/>
        <end position="28"/>
    </location>
</feature>
<dbReference type="InterPro" id="IPR013783">
    <property type="entry name" value="Ig-like_fold"/>
</dbReference>
<evidence type="ECO:0000313" key="13">
    <source>
        <dbReference type="Proteomes" id="UP001108280"/>
    </source>
</evidence>
<keyword evidence="4 10" id="KW-1133">Transmembrane helix</keyword>
<dbReference type="KEGG" id="cge:100764512"/>
<dbReference type="SMART" id="SM00060">
    <property type="entry name" value="FN3"/>
    <property type="match status" value="3"/>
</dbReference>
<dbReference type="InterPro" id="IPR003531">
    <property type="entry name" value="Hempt_rcpt_S_F1_CS"/>
</dbReference>
<gene>
    <name evidence="14" type="primary">Csf2rb</name>
</gene>
<feature type="domain" description="Fibronectin type-III" evidence="12">
    <location>
        <begin position="341"/>
        <end position="440"/>
    </location>
</feature>
<evidence type="ECO:0000256" key="2">
    <source>
        <dbReference type="ARBA" id="ARBA00022692"/>
    </source>
</evidence>
<sequence>MDQQMALTWGLLYMALVAPCWRFAVTEAQETVPLQTLQCYNDYTERIICSWAGTEDAQRLINMTLYRKLEKNYAVSCSLSEDLLWSECPSSHHCVPRRCFIPYTRFSIADEDFYSFWPDRDVGIKLAVPLAQHVQPPPPKDINISPSGDHFLLKWSVPLGDAWVPWLSQEDLQFEVSYKRLQDSWEDAPSLHTSNLWATLEPKLLLPSNTYVARVRTQLSPGSTLSGKPSRWSPEVQWDSQPGDKAQPQNLQCFFDGIQSLTCSWEVRTLMTASVSFGLFYRSSPASLEKECSPVVKELQDSLYTRYHCSLTVSNPSAHSQYTVSVQLQKQGKFIESYRHIQMDPPALNVTKDGDSYNLRWETKKMSSPDVKYQFQVQYKRKFDSWEAIKTEEVDHANIMALPLLEPYTTYVARVRVKTLPNFDGIWSEWSKEYTWTTEWVMPTWGMVIILVLLILILLLAFRFGCVYGYRLYRKWKEKIPNPSKSLLFQDGGKGLWSPSSMAALATKNLTLQGPRSNHFAELQGMSCAHLGDNEVSPLTIEDPKIVRDPPSGPDTTPAASSELMEQTSNAQRVPPIPPGRAEMQTPSFDFNGPYLGPLQTHSLPDLPGQLVHPQTGGSLKPALPGSLEYLCLPPGGQVRLVPLSQAMGQGPGVDAECEPSLGTTESPSMEPRDSPSLELRVEEQGPKDNLVTLPISSGGPEEPVVASGYVTPADLVLTLPTGPMPLSLRSSLGFPSAQRPSLCLRLPGVPPGSPGLPTPEVDDYVELPPNMSQPRQSPLGSPVPPVPSSPTVSLGEQREEVSPASPHPEGLLVLQQVGDYCFLPGLGPGSLSPHSKPPSPGLCPEIVDLDQDLSVKKPPCQPMPQVPAIQFFKSLKHQDYLSLPPWDSSQPGKVC</sequence>
<evidence type="ECO:0000256" key="9">
    <source>
        <dbReference type="SAM" id="MobiDB-lite"/>
    </source>
</evidence>
<dbReference type="InterPro" id="IPR048668">
    <property type="entry name" value="IL3RB_N"/>
</dbReference>
<dbReference type="PANTHER" id="PTHR23037:SF22">
    <property type="entry name" value="CYTOKINE RECEPTOR COMMON SUBUNIT BETA"/>
    <property type="match status" value="1"/>
</dbReference>
<dbReference type="PANTHER" id="PTHR23037">
    <property type="entry name" value="CYTOKINE RECEPTOR"/>
    <property type="match status" value="1"/>
</dbReference>
<dbReference type="GO" id="GO:0004896">
    <property type="term" value="F:cytokine receptor activity"/>
    <property type="evidence" value="ECO:0007669"/>
    <property type="project" value="InterPro"/>
</dbReference>
<dbReference type="Gene3D" id="2.60.40.10">
    <property type="entry name" value="Immunoglobulins"/>
    <property type="match status" value="4"/>
</dbReference>
<evidence type="ECO:0000256" key="8">
    <source>
        <dbReference type="ARBA" id="ARBA00023180"/>
    </source>
</evidence>
<keyword evidence="8" id="KW-0325">Glycoprotein</keyword>
<feature type="chain" id="PRO_5039897518" evidence="11">
    <location>
        <begin position="29"/>
        <end position="896"/>
    </location>
</feature>
<feature type="region of interest" description="Disordered" evidence="9">
    <location>
        <begin position="648"/>
        <end position="676"/>
    </location>
</feature>
<evidence type="ECO:0000256" key="10">
    <source>
        <dbReference type="SAM" id="Phobius"/>
    </source>
</evidence>
<feature type="domain" description="Fibronectin type-III" evidence="12">
    <location>
        <begin position="135"/>
        <end position="243"/>
    </location>
</feature>
<feature type="transmembrane region" description="Helical" evidence="10">
    <location>
        <begin position="445"/>
        <end position="470"/>
    </location>
</feature>
<dbReference type="GeneID" id="100764512"/>
<protein>
    <submittedName>
        <fullName evidence="14">Cytokine receptor common subunit beta isoform X2</fullName>
    </submittedName>
</protein>
<dbReference type="InterPro" id="IPR003961">
    <property type="entry name" value="FN3_dom"/>
</dbReference>
<dbReference type="PROSITE" id="PS50853">
    <property type="entry name" value="FN3"/>
    <property type="match status" value="2"/>
</dbReference>
<proteinExistence type="predicted"/>
<reference evidence="13" key="1">
    <citation type="journal article" date="2018" name="Biotechnol. Bioeng.">
        <title>A reference genome of the Chinese hamster based on a hybrid assembly strategy.</title>
        <authorList>
            <person name="Rupp O."/>
            <person name="MacDonald M.L."/>
            <person name="Li S."/>
            <person name="Dhiman H."/>
            <person name="Polson S."/>
            <person name="Griep S."/>
            <person name="Heffner K."/>
            <person name="Hernandez I."/>
            <person name="Brinkrolf K."/>
            <person name="Jadhav V."/>
            <person name="Samoudi M."/>
            <person name="Hao H."/>
            <person name="Kingham B."/>
            <person name="Goesmann A."/>
            <person name="Betenbaugh M.J."/>
            <person name="Lewis N.E."/>
            <person name="Borth N."/>
            <person name="Lee K.H."/>
        </authorList>
    </citation>
    <scope>NUCLEOTIDE SEQUENCE [LARGE SCALE GENOMIC DNA]</scope>
    <source>
        <strain evidence="13">17A/GY</strain>
    </source>
</reference>
<keyword evidence="2 10" id="KW-0812">Transmembrane</keyword>
<dbReference type="Pfam" id="PF09067">
    <property type="entry name" value="EpoR_lig-bind"/>
    <property type="match status" value="1"/>
</dbReference>
<evidence type="ECO:0000256" key="3">
    <source>
        <dbReference type="ARBA" id="ARBA00022729"/>
    </source>
</evidence>
<feature type="compositionally biased region" description="Polar residues" evidence="9">
    <location>
        <begin position="554"/>
        <end position="572"/>
    </location>
</feature>
<keyword evidence="6" id="KW-1015">Disulfide bond</keyword>
<evidence type="ECO:0000259" key="12">
    <source>
        <dbReference type="PROSITE" id="PS50853"/>
    </source>
</evidence>
<feature type="region of interest" description="Disordered" evidence="9">
    <location>
        <begin position="220"/>
        <end position="243"/>
    </location>
</feature>